<dbReference type="EMBL" id="KN839890">
    <property type="protein sequence ID" value="KIJ59332.1"/>
    <property type="molecule type" value="Genomic_DNA"/>
</dbReference>
<keyword evidence="3" id="KW-1185">Reference proteome</keyword>
<evidence type="ECO:0000313" key="2">
    <source>
        <dbReference type="EMBL" id="KIJ59332.1"/>
    </source>
</evidence>
<reference evidence="2 3" key="1">
    <citation type="submission" date="2014-04" db="EMBL/GenBank/DDBJ databases">
        <title>Evolutionary Origins and Diversification of the Mycorrhizal Mutualists.</title>
        <authorList>
            <consortium name="DOE Joint Genome Institute"/>
            <consortium name="Mycorrhizal Genomics Consortium"/>
            <person name="Kohler A."/>
            <person name="Kuo A."/>
            <person name="Nagy L.G."/>
            <person name="Floudas D."/>
            <person name="Copeland A."/>
            <person name="Barry K.W."/>
            <person name="Cichocki N."/>
            <person name="Veneault-Fourrey C."/>
            <person name="LaButti K."/>
            <person name="Lindquist E.A."/>
            <person name="Lipzen A."/>
            <person name="Lundell T."/>
            <person name="Morin E."/>
            <person name="Murat C."/>
            <person name="Riley R."/>
            <person name="Ohm R."/>
            <person name="Sun H."/>
            <person name="Tunlid A."/>
            <person name="Henrissat B."/>
            <person name="Grigoriev I.V."/>
            <person name="Hibbett D.S."/>
            <person name="Martin F."/>
        </authorList>
    </citation>
    <scope>NUCLEOTIDE SEQUENCE [LARGE SCALE GENOMIC DNA]</scope>
    <source>
        <strain evidence="2 3">MD-312</strain>
    </source>
</reference>
<dbReference type="Proteomes" id="UP000053820">
    <property type="component" value="Unassembled WGS sequence"/>
</dbReference>
<dbReference type="HOGENOM" id="CLU_036735_1_0_1"/>
<sequence>MDNLFNLNSSLLKYTDHFPFDQPMDMGAANEQPPIQIDHDLVGWYMVTVPLSPIHSPIPSTTILVEMVNPQNISYNPGRGQDLMQHLTNVGTPCWVLVALELNNLLWVHMLTSPMGNIPSKNLFNQLLGATIACCLKLDRLAPGSSRPHFAHRHLQKTPPLRCQRDDKDYYREYILQRRPKVIEAYLQVLRIIPSSIEPPFIEIIPLPTHCTPEVRTQLRMGLMFSLEVGVRLLHQVLPATLNSEPMFRWFRNTTLPVILQHALYDPTFAGWYGFMCDVHGFDGLPYWIPLGEATNFQVAYVISWYIYALDLHLRSYANVRGVLVDYAVLPTTLPSRERVNEVNTRVKKLKKYFNSVVDRVPGCTVEEQHEICLSYTDFQSRPSHLPFHTSVNIMTGAAQSEPSVPQHTVASTPIDLPLKAEGGIKGRESPSTSQPVPSSRSTSPSTASCTSDGGDIHHRCTVFNINFKRSYSGKVFSSSGMVVSPQQKKANIWHQALLKKKALALQMLETQKVIEGVEDEVVRHLTRDTISHLRCKVYSISDDTTFDG</sequence>
<dbReference type="AlphaFoldDB" id="A0A0C9W934"/>
<gene>
    <name evidence="2" type="ORF">HYDPIDRAFT_33271</name>
</gene>
<protein>
    <submittedName>
        <fullName evidence="2">Uncharacterized protein</fullName>
    </submittedName>
</protein>
<name>A0A0C9W934_9AGAM</name>
<organism evidence="2 3">
    <name type="scientific">Hydnomerulius pinastri MD-312</name>
    <dbReference type="NCBI Taxonomy" id="994086"/>
    <lineage>
        <taxon>Eukaryota</taxon>
        <taxon>Fungi</taxon>
        <taxon>Dikarya</taxon>
        <taxon>Basidiomycota</taxon>
        <taxon>Agaricomycotina</taxon>
        <taxon>Agaricomycetes</taxon>
        <taxon>Agaricomycetidae</taxon>
        <taxon>Boletales</taxon>
        <taxon>Boletales incertae sedis</taxon>
        <taxon>Leucogyrophana</taxon>
    </lineage>
</organism>
<feature type="compositionally biased region" description="Low complexity" evidence="1">
    <location>
        <begin position="430"/>
        <end position="452"/>
    </location>
</feature>
<evidence type="ECO:0000313" key="3">
    <source>
        <dbReference type="Proteomes" id="UP000053820"/>
    </source>
</evidence>
<proteinExistence type="predicted"/>
<feature type="region of interest" description="Disordered" evidence="1">
    <location>
        <begin position="420"/>
        <end position="453"/>
    </location>
</feature>
<accession>A0A0C9W934</accession>
<evidence type="ECO:0000256" key="1">
    <source>
        <dbReference type="SAM" id="MobiDB-lite"/>
    </source>
</evidence>